<proteinExistence type="predicted"/>
<dbReference type="EMBL" id="UINC01155966">
    <property type="protein sequence ID" value="SVD52126.1"/>
    <property type="molecule type" value="Genomic_DNA"/>
</dbReference>
<gene>
    <name evidence="2" type="ORF">METZ01_LOCUS404980</name>
</gene>
<evidence type="ECO:0000256" key="1">
    <source>
        <dbReference type="SAM" id="MobiDB-lite"/>
    </source>
</evidence>
<protein>
    <submittedName>
        <fullName evidence="2">Uncharacterized protein</fullName>
    </submittedName>
</protein>
<accession>A0A382VZT9</accession>
<sequence length="101" mass="11268">MLWQLILILVVSIPLLAILLDSQVGKALASRLEQHGAEPSTEDTKERIAFLESEVERLTGEVDRLDEESQFMQQLLSAAQQLRAERQEESEPALPPGDDSV</sequence>
<feature type="region of interest" description="Disordered" evidence="1">
    <location>
        <begin position="81"/>
        <end position="101"/>
    </location>
</feature>
<dbReference type="AlphaFoldDB" id="A0A382VZT9"/>
<evidence type="ECO:0000313" key="2">
    <source>
        <dbReference type="EMBL" id="SVD52126.1"/>
    </source>
</evidence>
<name>A0A382VZT9_9ZZZZ</name>
<reference evidence="2" key="1">
    <citation type="submission" date="2018-05" db="EMBL/GenBank/DDBJ databases">
        <authorList>
            <person name="Lanie J.A."/>
            <person name="Ng W.-L."/>
            <person name="Kazmierczak K.M."/>
            <person name="Andrzejewski T.M."/>
            <person name="Davidsen T.M."/>
            <person name="Wayne K.J."/>
            <person name="Tettelin H."/>
            <person name="Glass J.I."/>
            <person name="Rusch D."/>
            <person name="Podicherti R."/>
            <person name="Tsui H.-C.T."/>
            <person name="Winkler M.E."/>
        </authorList>
    </citation>
    <scope>NUCLEOTIDE SEQUENCE</scope>
</reference>
<organism evidence="2">
    <name type="scientific">marine metagenome</name>
    <dbReference type="NCBI Taxonomy" id="408172"/>
    <lineage>
        <taxon>unclassified sequences</taxon>
        <taxon>metagenomes</taxon>
        <taxon>ecological metagenomes</taxon>
    </lineage>
</organism>